<gene>
    <name evidence="2" type="ORF">ECRASSUSDP1_LOCUS1477</name>
</gene>
<feature type="compositionally biased region" description="Basic residues" evidence="1">
    <location>
        <begin position="21"/>
        <end position="39"/>
    </location>
</feature>
<protein>
    <submittedName>
        <fullName evidence="2">Uncharacterized protein</fullName>
    </submittedName>
</protein>
<dbReference type="Proteomes" id="UP001295684">
    <property type="component" value="Unassembled WGS sequence"/>
</dbReference>
<keyword evidence="3" id="KW-1185">Reference proteome</keyword>
<name>A0AAD1X4A0_EUPCR</name>
<sequence length="309" mass="35919">MPLQIVRFEDNKDEGQDSSNKKSKSNKSKSRSRSKSRSYKRSIFDNATIMEDIRSIRQSLFEDSEEGIKSPSVKMREEALKKMQATTFDFKDSQFYKKKLNQDLLYRYLKSKETSVKKFQFQKLFQRRMMLEQKYNSLDRLQRKDSKADEAMLLTLSNTNKSKSTLKTTACTVQDKIAFNREKVMKVVDNPYVTKKTNILSSKSRFSQVSRIETDPKKSKYLFSVSSCSLNRTQDGSFRGFGQSRSGTPMLRLGKKRSLSRKRVLSDAIQKNIKRRDIGTISKRRRSVHTKMGKKSFCKASTITLTKDK</sequence>
<feature type="region of interest" description="Disordered" evidence="1">
    <location>
        <begin position="1"/>
        <end position="39"/>
    </location>
</feature>
<evidence type="ECO:0000256" key="1">
    <source>
        <dbReference type="SAM" id="MobiDB-lite"/>
    </source>
</evidence>
<evidence type="ECO:0000313" key="2">
    <source>
        <dbReference type="EMBL" id="CAI2360179.1"/>
    </source>
</evidence>
<evidence type="ECO:0000313" key="3">
    <source>
        <dbReference type="Proteomes" id="UP001295684"/>
    </source>
</evidence>
<comment type="caution">
    <text evidence="2">The sequence shown here is derived from an EMBL/GenBank/DDBJ whole genome shotgun (WGS) entry which is preliminary data.</text>
</comment>
<organism evidence="2 3">
    <name type="scientific">Euplotes crassus</name>
    <dbReference type="NCBI Taxonomy" id="5936"/>
    <lineage>
        <taxon>Eukaryota</taxon>
        <taxon>Sar</taxon>
        <taxon>Alveolata</taxon>
        <taxon>Ciliophora</taxon>
        <taxon>Intramacronucleata</taxon>
        <taxon>Spirotrichea</taxon>
        <taxon>Hypotrichia</taxon>
        <taxon>Euplotida</taxon>
        <taxon>Euplotidae</taxon>
        <taxon>Moneuplotes</taxon>
    </lineage>
</organism>
<reference evidence="2" key="1">
    <citation type="submission" date="2023-07" db="EMBL/GenBank/DDBJ databases">
        <authorList>
            <consortium name="AG Swart"/>
            <person name="Singh M."/>
            <person name="Singh A."/>
            <person name="Seah K."/>
            <person name="Emmerich C."/>
        </authorList>
    </citation>
    <scope>NUCLEOTIDE SEQUENCE</scope>
    <source>
        <strain evidence="2">DP1</strain>
    </source>
</reference>
<dbReference type="AlphaFoldDB" id="A0AAD1X4A0"/>
<proteinExistence type="predicted"/>
<accession>A0AAD1X4A0</accession>
<dbReference type="EMBL" id="CAMPGE010001396">
    <property type="protein sequence ID" value="CAI2360179.1"/>
    <property type="molecule type" value="Genomic_DNA"/>
</dbReference>